<evidence type="ECO:0000256" key="1">
    <source>
        <dbReference type="ARBA" id="ARBA00022723"/>
    </source>
</evidence>
<proteinExistence type="predicted"/>
<dbReference type="InterPro" id="IPR014710">
    <property type="entry name" value="RmlC-like_jellyroll"/>
</dbReference>
<dbReference type="OrthoDB" id="9811153at2"/>
<dbReference type="AlphaFoldDB" id="A0A1V6LVN2"/>
<dbReference type="PANTHER" id="PTHR35848:SF6">
    <property type="entry name" value="CUPIN TYPE-2 DOMAIN-CONTAINING PROTEIN"/>
    <property type="match status" value="1"/>
</dbReference>
<organism evidence="3 4">
    <name type="scientific">Croceivirga radicis</name>
    <dbReference type="NCBI Taxonomy" id="1929488"/>
    <lineage>
        <taxon>Bacteria</taxon>
        <taxon>Pseudomonadati</taxon>
        <taxon>Bacteroidota</taxon>
        <taxon>Flavobacteriia</taxon>
        <taxon>Flavobacteriales</taxon>
        <taxon>Flavobacteriaceae</taxon>
        <taxon>Croceivirga</taxon>
    </lineage>
</organism>
<gene>
    <name evidence="3" type="ORF">BUL40_01115</name>
</gene>
<dbReference type="Gene3D" id="2.60.120.10">
    <property type="entry name" value="Jelly Rolls"/>
    <property type="match status" value="1"/>
</dbReference>
<keyword evidence="4" id="KW-1185">Reference proteome</keyword>
<evidence type="ECO:0000313" key="4">
    <source>
        <dbReference type="Proteomes" id="UP000191680"/>
    </source>
</evidence>
<dbReference type="SUPFAM" id="SSF51182">
    <property type="entry name" value="RmlC-like cupins"/>
    <property type="match status" value="1"/>
</dbReference>
<name>A0A1V6LVN2_9FLAO</name>
<dbReference type="GO" id="GO:0046872">
    <property type="term" value="F:metal ion binding"/>
    <property type="evidence" value="ECO:0007669"/>
    <property type="project" value="UniProtKB-KW"/>
</dbReference>
<comment type="caution">
    <text evidence="3">The sequence shown here is derived from an EMBL/GenBank/DDBJ whole genome shotgun (WGS) entry which is preliminary data.</text>
</comment>
<dbReference type="InterPro" id="IPR051610">
    <property type="entry name" value="GPI/OXD"/>
</dbReference>
<evidence type="ECO:0000313" key="3">
    <source>
        <dbReference type="EMBL" id="OQD44185.1"/>
    </source>
</evidence>
<dbReference type="RefSeq" id="WP_080317740.1">
    <property type="nucleotide sequence ID" value="NZ_MTBC01000001.1"/>
</dbReference>
<dbReference type="Proteomes" id="UP000191680">
    <property type="component" value="Unassembled WGS sequence"/>
</dbReference>
<reference evidence="3 4" key="1">
    <citation type="submission" date="2016-12" db="EMBL/GenBank/DDBJ databases">
        <authorList>
            <person name="Song W.-J."/>
            <person name="Kurnit D.M."/>
        </authorList>
    </citation>
    <scope>NUCLEOTIDE SEQUENCE [LARGE SCALE GENOMIC DNA]</scope>
    <source>
        <strain evidence="3 4">HSG9</strain>
    </source>
</reference>
<dbReference type="PANTHER" id="PTHR35848">
    <property type="entry name" value="OXALATE-BINDING PROTEIN"/>
    <property type="match status" value="1"/>
</dbReference>
<evidence type="ECO:0000259" key="2">
    <source>
        <dbReference type="Pfam" id="PF07883"/>
    </source>
</evidence>
<protein>
    <recommendedName>
        <fullName evidence="2">Cupin type-2 domain-containing protein</fullName>
    </recommendedName>
</protein>
<accession>A0A1V6LVN2</accession>
<dbReference type="InterPro" id="IPR011051">
    <property type="entry name" value="RmlC_Cupin_sf"/>
</dbReference>
<sequence>MKIVDQNTIQAVGVTHDPDIKKKVLISKGEIHKLMMFGSATLKPGQKVTPHSHETMTEVFYIQQGKALFTVNGEDHILEKGHCITIEAKELHSQENPFKEPVEWLYFGIALD</sequence>
<keyword evidence="1" id="KW-0479">Metal-binding</keyword>
<feature type="domain" description="Cupin type-2" evidence="2">
    <location>
        <begin position="40"/>
        <end position="106"/>
    </location>
</feature>
<dbReference type="Pfam" id="PF07883">
    <property type="entry name" value="Cupin_2"/>
    <property type="match status" value="1"/>
</dbReference>
<dbReference type="EMBL" id="MTBC01000001">
    <property type="protein sequence ID" value="OQD44185.1"/>
    <property type="molecule type" value="Genomic_DNA"/>
</dbReference>
<dbReference type="InterPro" id="IPR013096">
    <property type="entry name" value="Cupin_2"/>
</dbReference>